<sequence length="899" mass="101718">MQPLERLEESEREIRTILAATPQGPYLKLGQWRAALRQYFNQPFRPDSQQSRRERLRTLRAGQWQAEADLRLADQTLSPALHRLVSRIVTHPSAALRHGLPRAEQAEVKAVVLGAGQPYWRSQLRSCLLITAADAEGEVLLFSLAHGFEGFSGLPALTHELAERLDDQVQGAALLDLLPVERQLQCRSAQTMTFATQEQDVFQHLLDAVIAHQRRALKNAWHTAAAPGPAIDLHSRLGNAGSLATRYSALLDRHMPPWFRSTPLQGLTQMMQSLQELASAIELASAPGLLTLQQFQQRHSLLDYCRRTLRQRLLNDHGQDLDPDRIQVSTTLIHQGGPLAIPTNPGSSVPGRSRPQAGEVLIPVRQQRTLSEFALENVGLLDIDYWLSARITHSDGRAIPWLSANYVKRLVRELSVAGSFGQFLRRHLLHTPASHWRRQAYRDISGARMRAEAIKGRYAGYFRPDREERGYRWAMNVLEHPDSSNRPPVSGQVLDVQQLLIAQATVQGVLMISPRDTQGVPSLLLYTPDAPDRKPWREFDDRRQLWQTLQQSPDLQAYFVSRLAQPAQPAARSLFASQHHQGQVQESVINADFFTQCYQAEVRHFISNAAAQGTSTGQLDAQHLWQGIWLILDLITVLLPSKVQVPLAFARCLWSIWEGLEDLPQADTAQTLEHFYNALSHATDGLAQLGGSALMRQTLRRLPGRVPKLISPHLAIQVHPGRLRYRIDGYYHEGVYEQVSEYQGLSQYYIKDQADRYYRVSFDGSRWRIQDPRQPDAYLHLPVRRNAEGHWQYDAPVHWREGLPDLARLIADSQLATPLLATPQANGLFSNAEGHYLQLGDRQLAVEPSLLANQYRLLLPEHLKGAIATSISLRWQAPNWHIRVRQTGRASDWLPLPEN</sequence>
<feature type="domain" description="Dermonecrotic toxin N-terminal" evidence="1">
    <location>
        <begin position="299"/>
        <end position="564"/>
    </location>
</feature>
<dbReference type="EMBL" id="MOAM01000013">
    <property type="protein sequence ID" value="ROL76062.1"/>
    <property type="molecule type" value="Genomic_DNA"/>
</dbReference>
<gene>
    <name evidence="2" type="ORF">BHU25_07615</name>
</gene>
<keyword evidence="3" id="KW-1185">Reference proteome</keyword>
<organism evidence="2 3">
    <name type="scientific">Pseudomonas vranovensis</name>
    <dbReference type="NCBI Taxonomy" id="321661"/>
    <lineage>
        <taxon>Bacteria</taxon>
        <taxon>Pseudomonadati</taxon>
        <taxon>Pseudomonadota</taxon>
        <taxon>Gammaproteobacteria</taxon>
        <taxon>Pseudomonadales</taxon>
        <taxon>Pseudomonadaceae</taxon>
        <taxon>Pseudomonas</taxon>
    </lineage>
</organism>
<name>A0A423DV59_9PSED</name>
<protein>
    <recommendedName>
        <fullName evidence="1">Dermonecrotic toxin N-terminal domain-containing protein</fullName>
    </recommendedName>
</protein>
<proteinExistence type="predicted"/>
<accession>A0A423DV59</accession>
<dbReference type="AlphaFoldDB" id="A0A423DV59"/>
<reference evidence="2 3" key="1">
    <citation type="submission" date="2016-10" db="EMBL/GenBank/DDBJ databases">
        <title>Comparative genome analysis of multiple Pseudomonas spp. focuses on biocontrol and plant growth promoting traits.</title>
        <authorList>
            <person name="Tao X.-Y."/>
            <person name="Taylor C.G."/>
        </authorList>
    </citation>
    <scope>NUCLEOTIDE SEQUENCE [LARGE SCALE GENOMIC DNA]</scope>
    <source>
        <strain evidence="2 3">15D11</strain>
    </source>
</reference>
<evidence type="ECO:0000313" key="3">
    <source>
        <dbReference type="Proteomes" id="UP000285286"/>
    </source>
</evidence>
<evidence type="ECO:0000259" key="1">
    <source>
        <dbReference type="Pfam" id="PF20178"/>
    </source>
</evidence>
<dbReference type="InterPro" id="IPR046673">
    <property type="entry name" value="ToxA_N"/>
</dbReference>
<dbReference type="Proteomes" id="UP000285286">
    <property type="component" value="Unassembled WGS sequence"/>
</dbReference>
<dbReference type="Pfam" id="PF20178">
    <property type="entry name" value="ToxA_N"/>
    <property type="match status" value="1"/>
</dbReference>
<comment type="caution">
    <text evidence="2">The sequence shown here is derived from an EMBL/GenBank/DDBJ whole genome shotgun (WGS) entry which is preliminary data.</text>
</comment>
<dbReference type="RefSeq" id="WP_123565331.1">
    <property type="nucleotide sequence ID" value="NZ_MOAM01000013.1"/>
</dbReference>
<evidence type="ECO:0000313" key="2">
    <source>
        <dbReference type="EMBL" id="ROL76062.1"/>
    </source>
</evidence>